<dbReference type="EC" id="6.1.1.6" evidence="10"/>
<evidence type="ECO:0000256" key="6">
    <source>
        <dbReference type="ARBA" id="ARBA00022840"/>
    </source>
</evidence>
<dbReference type="GO" id="GO:0004824">
    <property type="term" value="F:lysine-tRNA ligase activity"/>
    <property type="evidence" value="ECO:0007669"/>
    <property type="project" value="UniProtKB-UniRule"/>
</dbReference>
<evidence type="ECO:0000313" key="13">
    <source>
        <dbReference type="Proteomes" id="UP000178870"/>
    </source>
</evidence>
<evidence type="ECO:0000256" key="2">
    <source>
        <dbReference type="ARBA" id="ARBA00005594"/>
    </source>
</evidence>
<comment type="caution">
    <text evidence="10">Lacks conserved residue(s) required for the propagation of feature annotation.</text>
</comment>
<gene>
    <name evidence="10" type="primary">lysS</name>
    <name evidence="12" type="ORF">A2803_02980</name>
</gene>
<accession>A0A1F7Z0B2</accession>
<organism evidence="12 13">
    <name type="scientific">Candidatus Woesebacteria bacterium RIFCSPHIGHO2_01_FULL_44_21</name>
    <dbReference type="NCBI Taxonomy" id="1802503"/>
    <lineage>
        <taxon>Bacteria</taxon>
        <taxon>Candidatus Woeseibacteriota</taxon>
    </lineage>
</organism>
<evidence type="ECO:0000256" key="3">
    <source>
        <dbReference type="ARBA" id="ARBA00022490"/>
    </source>
</evidence>
<reference evidence="12 13" key="1">
    <citation type="journal article" date="2016" name="Nat. Commun.">
        <title>Thousands of microbial genomes shed light on interconnected biogeochemical processes in an aquifer system.</title>
        <authorList>
            <person name="Anantharaman K."/>
            <person name="Brown C.T."/>
            <person name="Hug L.A."/>
            <person name="Sharon I."/>
            <person name="Castelle C.J."/>
            <person name="Probst A.J."/>
            <person name="Thomas B.C."/>
            <person name="Singh A."/>
            <person name="Wilkins M.J."/>
            <person name="Karaoz U."/>
            <person name="Brodie E.L."/>
            <person name="Williams K.H."/>
            <person name="Hubbard S.S."/>
            <person name="Banfield J.F."/>
        </authorList>
    </citation>
    <scope>NUCLEOTIDE SEQUENCE [LARGE SCALE GENOMIC DNA]</scope>
</reference>
<dbReference type="SUPFAM" id="SSF52374">
    <property type="entry name" value="Nucleotidylyl transferase"/>
    <property type="match status" value="1"/>
</dbReference>
<dbReference type="Gene3D" id="1.10.10.770">
    <property type="match status" value="1"/>
</dbReference>
<dbReference type="InterPro" id="IPR045462">
    <property type="entry name" value="aa-tRNA-synth_I_cd-bd"/>
</dbReference>
<dbReference type="InterPro" id="IPR008925">
    <property type="entry name" value="aa_tRNA-synth_I_cd-bd_sf"/>
</dbReference>
<dbReference type="GO" id="GO:0005524">
    <property type="term" value="F:ATP binding"/>
    <property type="evidence" value="ECO:0007669"/>
    <property type="project" value="UniProtKB-UniRule"/>
</dbReference>
<dbReference type="AlphaFoldDB" id="A0A1F7Z0B2"/>
<feature type="domain" description="Aminoacyl-tRNA synthetase class I anticodon-binding" evidence="11">
    <location>
        <begin position="423"/>
        <end position="502"/>
    </location>
</feature>
<keyword evidence="6 10" id="KW-0067">ATP-binding</keyword>
<evidence type="ECO:0000256" key="5">
    <source>
        <dbReference type="ARBA" id="ARBA00022741"/>
    </source>
</evidence>
<comment type="similarity">
    <text evidence="2 10">Belongs to the class-I aminoacyl-tRNA synthetase family.</text>
</comment>
<comment type="catalytic activity">
    <reaction evidence="9 10">
        <text>tRNA(Lys) + L-lysine + ATP = L-lysyl-tRNA(Lys) + AMP + diphosphate</text>
        <dbReference type="Rhea" id="RHEA:20792"/>
        <dbReference type="Rhea" id="RHEA-COMP:9696"/>
        <dbReference type="Rhea" id="RHEA-COMP:9697"/>
        <dbReference type="ChEBI" id="CHEBI:30616"/>
        <dbReference type="ChEBI" id="CHEBI:32551"/>
        <dbReference type="ChEBI" id="CHEBI:33019"/>
        <dbReference type="ChEBI" id="CHEBI:78442"/>
        <dbReference type="ChEBI" id="CHEBI:78529"/>
        <dbReference type="ChEBI" id="CHEBI:456215"/>
        <dbReference type="EC" id="6.1.1.6"/>
    </reaction>
</comment>
<dbReference type="EMBL" id="MGGP01000009">
    <property type="protein sequence ID" value="OGM33056.1"/>
    <property type="molecule type" value="Genomic_DNA"/>
</dbReference>
<evidence type="ECO:0000256" key="1">
    <source>
        <dbReference type="ARBA" id="ARBA00004496"/>
    </source>
</evidence>
<dbReference type="Gene3D" id="6.10.20.10">
    <property type="entry name" value="Lysine tRNA ligase, stem contact fold domain"/>
    <property type="match status" value="1"/>
</dbReference>
<evidence type="ECO:0000313" key="12">
    <source>
        <dbReference type="EMBL" id="OGM33056.1"/>
    </source>
</evidence>
<dbReference type="SUPFAM" id="SSF48163">
    <property type="entry name" value="An anticodon-binding domain of class I aminoacyl-tRNA synthetases"/>
    <property type="match status" value="1"/>
</dbReference>
<dbReference type="GO" id="GO:0006430">
    <property type="term" value="P:lysyl-tRNA aminoacylation"/>
    <property type="evidence" value="ECO:0007669"/>
    <property type="project" value="UniProtKB-UniRule"/>
</dbReference>
<dbReference type="InterPro" id="IPR042078">
    <property type="entry name" value="Lys-tRNA-ligase_SC_fold"/>
</dbReference>
<keyword evidence="8 10" id="KW-0030">Aminoacyl-tRNA synthetase</keyword>
<evidence type="ECO:0000256" key="4">
    <source>
        <dbReference type="ARBA" id="ARBA00022598"/>
    </source>
</evidence>
<dbReference type="InterPro" id="IPR014729">
    <property type="entry name" value="Rossmann-like_a/b/a_fold"/>
</dbReference>
<dbReference type="GO" id="GO:0005737">
    <property type="term" value="C:cytoplasm"/>
    <property type="evidence" value="ECO:0007669"/>
    <property type="project" value="UniProtKB-SubCell"/>
</dbReference>
<comment type="subcellular location">
    <subcellularLocation>
        <location evidence="1 10">Cytoplasm</location>
    </subcellularLocation>
</comment>
<dbReference type="Gene3D" id="3.40.50.620">
    <property type="entry name" value="HUPs"/>
    <property type="match status" value="2"/>
</dbReference>
<evidence type="ECO:0000256" key="8">
    <source>
        <dbReference type="ARBA" id="ARBA00023146"/>
    </source>
</evidence>
<protein>
    <recommendedName>
        <fullName evidence="10">Lysine--tRNA ligase</fullName>
        <ecNumber evidence="10">6.1.1.6</ecNumber>
    </recommendedName>
    <alternativeName>
        <fullName evidence="10">Lysyl-tRNA synthetase</fullName>
        <shortName evidence="10">LysRS</shortName>
    </alternativeName>
</protein>
<evidence type="ECO:0000259" key="11">
    <source>
        <dbReference type="Pfam" id="PF19269"/>
    </source>
</evidence>
<sequence>MHWADKIAKEIISSGKHKPYWVDDMKTASGFAHVGSMLGPVFHSLVYRALKKAGQDVTFTFVINDFDVIDGLPKDLEKDYSKYMGFPLKTAPSPVPEFKSFSDYFADDFIKSFRALGVEAETLSSWDMYHEGKFDELIRTALDNSEKIQDIYKTVSGSAKKELGWLPLQVICENCGKLGTTRVYDWDGEKVSYKCEPKLVTWAEGCEHESKISPFGGKAKLPWKVDWAAHWKAIGVTIEGAGKDHSSAGGSFDIAMAICKDVFKFPQPYKLPYEWILFGGRKMSTSKGIGMKAHDLVKILPPKVARFIFARHNYKKQTNFNAEGTLAIPDLFDEYDKASNLYWGGKDHKLAAAFEYSQVSEKTPEKHFLPRFIDVANYLQDAKIDIAKKFEEIKGGPLNELEKNTLDERTKYAKIWLADYAPKEDVFTISSSEVPEKAKSLTEAQKEYLKKVSELMEQKWENPDELQTALYNTSKEMGIPAKDAFAAIYLVLIGKPHGPKAAWFLLENLKVVKSRLIQI</sequence>
<dbReference type="PANTHER" id="PTHR37940">
    <property type="entry name" value="LYSINE--TRNA LIGASE"/>
    <property type="match status" value="1"/>
</dbReference>
<dbReference type="Pfam" id="PF01921">
    <property type="entry name" value="tRNA-synt_1f"/>
    <property type="match status" value="1"/>
</dbReference>
<evidence type="ECO:0000256" key="9">
    <source>
        <dbReference type="ARBA" id="ARBA00048573"/>
    </source>
</evidence>
<dbReference type="GO" id="GO:0000049">
    <property type="term" value="F:tRNA binding"/>
    <property type="evidence" value="ECO:0007669"/>
    <property type="project" value="InterPro"/>
</dbReference>
<dbReference type="InterPro" id="IPR002904">
    <property type="entry name" value="Lys-tRNA-ligase"/>
</dbReference>
<dbReference type="InterPro" id="IPR020751">
    <property type="entry name" value="aa-tRNA-synth_I_codon-bd_sub2"/>
</dbReference>
<name>A0A1F7Z0B2_9BACT</name>
<keyword evidence="7 10" id="KW-0648">Protein biosynthesis</keyword>
<dbReference type="NCBIfam" id="TIGR00467">
    <property type="entry name" value="lysS_arch"/>
    <property type="match status" value="1"/>
</dbReference>
<dbReference type="HAMAP" id="MF_00177">
    <property type="entry name" value="Lys_tRNA_synth_class1"/>
    <property type="match status" value="1"/>
</dbReference>
<proteinExistence type="inferred from homology"/>
<evidence type="ECO:0000256" key="10">
    <source>
        <dbReference type="HAMAP-Rule" id="MF_00177"/>
    </source>
</evidence>
<dbReference type="Pfam" id="PF19269">
    <property type="entry name" value="Anticodon_2"/>
    <property type="match status" value="1"/>
</dbReference>
<dbReference type="Gene3D" id="1.10.10.350">
    <property type="match status" value="1"/>
</dbReference>
<dbReference type="PANTHER" id="PTHR37940:SF1">
    <property type="entry name" value="LYSINE--TRNA LIGASE"/>
    <property type="match status" value="1"/>
</dbReference>
<keyword evidence="4 10" id="KW-0436">Ligase</keyword>
<keyword evidence="3 10" id="KW-0963">Cytoplasm</keyword>
<comment type="caution">
    <text evidence="12">The sequence shown here is derived from an EMBL/GenBank/DDBJ whole genome shotgun (WGS) entry which is preliminary data.</text>
</comment>
<dbReference type="Proteomes" id="UP000178870">
    <property type="component" value="Unassembled WGS sequence"/>
</dbReference>
<keyword evidence="5 10" id="KW-0547">Nucleotide-binding</keyword>
<evidence type="ECO:0000256" key="7">
    <source>
        <dbReference type="ARBA" id="ARBA00022917"/>
    </source>
</evidence>